<dbReference type="SUPFAM" id="SSF52777">
    <property type="entry name" value="CoA-dependent acyltransferases"/>
    <property type="match status" value="2"/>
</dbReference>
<dbReference type="Proteomes" id="UP000433876">
    <property type="component" value="Unassembled WGS sequence"/>
</dbReference>
<comment type="caution">
    <text evidence="1">The sequence shown here is derived from an EMBL/GenBank/DDBJ whole genome shotgun (WGS) entry which is preliminary data.</text>
</comment>
<dbReference type="PANTHER" id="PTHR28037:SF1">
    <property type="entry name" value="ALCOHOL O-ACETYLTRANSFERASE 1-RELATED"/>
    <property type="match status" value="1"/>
</dbReference>
<gene>
    <name evidence="1" type="ORF">SMACR_04226</name>
</gene>
<sequence length="501" mass="55519">MTNIPQPIRPLGPCEIYSSSRHALGFYRCLANTCRYAVPWSALQGKSVPDVLEVAVANLVLRLPRLRVVITGDETSRPYFASVPSLDLSYHLECVELPAELDFQARDSHLLHVLEAQHNQLWPDVGTRPPWRVLVVYDPRPSQSEDRLMLDIVLAIHHSLADGRSTAIFQASLLDELNKPSARLSCLEDHVLRMPGKPHHGHILPPQEELVKFTTSWRFIAGTLWNEFASGWLRKPATDLPWTGAPVRSDPYQTRLRLVTIPAKAVSQLLANCRANGTTLTPLLHVLILTSLARRLPAETATSFQSCTPIDLRPFVQSGSHVTDAADFFGVLVTSASHSFDSSRVSGLREQASGEIIWSLARTLRQELKERVETIPQDDMVSMLSWITDWRTFWLNKANKPRESTYEVSNIGSLRGSPEDTANIMAETRSRWQILRSVMSQCAIVAGPALCASVSGVIGGPISIALSWQDGIIESGLVEGVAHDLQLWMDQGGPVHGQNLP</sequence>
<dbReference type="Pfam" id="PF07247">
    <property type="entry name" value="AATase"/>
    <property type="match status" value="1"/>
</dbReference>
<proteinExistence type="predicted"/>
<dbReference type="PANTHER" id="PTHR28037">
    <property type="entry name" value="ALCOHOL O-ACETYLTRANSFERASE 1-RELATED"/>
    <property type="match status" value="1"/>
</dbReference>
<dbReference type="AlphaFoldDB" id="A0A8S8ZM48"/>
<evidence type="ECO:0008006" key="3">
    <source>
        <dbReference type="Google" id="ProtNLM"/>
    </source>
</evidence>
<protein>
    <recommendedName>
        <fullName evidence="3">Alcohol acetyltransferase</fullName>
    </recommendedName>
</protein>
<organism evidence="1 2">
    <name type="scientific">Sordaria macrospora</name>
    <dbReference type="NCBI Taxonomy" id="5147"/>
    <lineage>
        <taxon>Eukaryota</taxon>
        <taxon>Fungi</taxon>
        <taxon>Dikarya</taxon>
        <taxon>Ascomycota</taxon>
        <taxon>Pezizomycotina</taxon>
        <taxon>Sordariomycetes</taxon>
        <taxon>Sordariomycetidae</taxon>
        <taxon>Sordariales</taxon>
        <taxon>Sordariaceae</taxon>
        <taxon>Sordaria</taxon>
    </lineage>
</organism>
<evidence type="ECO:0000313" key="2">
    <source>
        <dbReference type="Proteomes" id="UP000433876"/>
    </source>
</evidence>
<dbReference type="InterPro" id="IPR010828">
    <property type="entry name" value="Atf2/Sli1-like"/>
</dbReference>
<dbReference type="InterPro" id="IPR023213">
    <property type="entry name" value="CAT-like_dom_sf"/>
</dbReference>
<reference evidence="1 2" key="1">
    <citation type="submission" date="2017-07" db="EMBL/GenBank/DDBJ databases">
        <title>Genome sequence of the Sordaria macrospora wild type strain R19027.</title>
        <authorList>
            <person name="Nowrousian M."/>
            <person name="Teichert I."/>
            <person name="Kueck U."/>
        </authorList>
    </citation>
    <scope>NUCLEOTIDE SEQUENCE [LARGE SCALE GENOMIC DNA]</scope>
    <source>
        <strain evidence="1 2">R19027</strain>
        <tissue evidence="1">Mycelium</tissue>
    </source>
</reference>
<evidence type="ECO:0000313" key="1">
    <source>
        <dbReference type="EMBL" id="KAA8631857.1"/>
    </source>
</evidence>
<dbReference type="InterPro" id="IPR052058">
    <property type="entry name" value="Alcohol_O-acetyltransferase"/>
</dbReference>
<dbReference type="Gene3D" id="3.30.559.30">
    <property type="entry name" value="Nonribosomal peptide synthetase, condensation domain"/>
    <property type="match status" value="1"/>
</dbReference>
<accession>A0A8S8ZM48</accession>
<dbReference type="Gene3D" id="3.30.559.10">
    <property type="entry name" value="Chloramphenicol acetyltransferase-like domain"/>
    <property type="match status" value="1"/>
</dbReference>
<dbReference type="VEuPathDB" id="FungiDB:SMAC_04226"/>
<name>A0A8S8ZM48_SORMA</name>
<dbReference type="EMBL" id="NMPR01000067">
    <property type="protein sequence ID" value="KAA8631857.1"/>
    <property type="molecule type" value="Genomic_DNA"/>
</dbReference>
<dbReference type="GO" id="GO:0008080">
    <property type="term" value="F:N-acetyltransferase activity"/>
    <property type="evidence" value="ECO:0007669"/>
    <property type="project" value="TreeGrafter"/>
</dbReference>